<dbReference type="GO" id="GO:0001003">
    <property type="term" value="F:RNA polymerase III type 2 promoter sequence-specific DNA binding"/>
    <property type="evidence" value="ECO:0007669"/>
    <property type="project" value="TreeGrafter"/>
</dbReference>
<accession>A0A7J6NJI3</accession>
<dbReference type="InterPro" id="IPR019136">
    <property type="entry name" value="TF_IIIC_su-5_HTH"/>
</dbReference>
<name>A0A7J6NJI3_PEROL</name>
<dbReference type="PANTHER" id="PTHR13230:SF5">
    <property type="entry name" value="GENERAL TRANSCRIPTION FACTOR 3C POLYPEPTIDE 5"/>
    <property type="match status" value="1"/>
</dbReference>
<proteinExistence type="predicted"/>
<reference evidence="2 3" key="1">
    <citation type="submission" date="2020-04" db="EMBL/GenBank/DDBJ databases">
        <title>Perkinsus olseni comparative genomics.</title>
        <authorList>
            <person name="Bogema D.R."/>
        </authorList>
    </citation>
    <scope>NUCLEOTIDE SEQUENCE [LARGE SCALE GENOMIC DNA]</scope>
    <source>
        <strain evidence="2">00978-12</strain>
    </source>
</reference>
<evidence type="ECO:0000313" key="2">
    <source>
        <dbReference type="EMBL" id="KAF4683974.1"/>
    </source>
</evidence>
<dbReference type="EMBL" id="JABANP010000335">
    <property type="protein sequence ID" value="KAF4683974.1"/>
    <property type="molecule type" value="Genomic_DNA"/>
</dbReference>
<dbReference type="PANTHER" id="PTHR13230">
    <property type="entry name" value="GENERAL TRANSCRIPTION FACTOR IIIC, POLYPEPTIDE 5"/>
    <property type="match status" value="1"/>
</dbReference>
<dbReference type="AlphaFoldDB" id="A0A7J6NJI3"/>
<dbReference type="Pfam" id="PF09734">
    <property type="entry name" value="Tau95"/>
    <property type="match status" value="1"/>
</dbReference>
<sequence>MRFADMCDFMFTPPKGDEDTFIYTAAISQICRPQPRDGQRSLHQTRKCQYIDLGDTNPVPTESKLELLAVEDPVPLELLKDVSYLYLNGPWRNCYVRFGYDPKLNLEAVKYQVIDFRDPHFRSPAAAREHPSVAAATETKPDVHFSVHLLTGLKFISFAT</sequence>
<comment type="caution">
    <text evidence="2">The sequence shown here is derived from an EMBL/GenBank/DDBJ whole genome shotgun (WGS) entry which is preliminary data.</text>
</comment>
<protein>
    <submittedName>
        <fullName evidence="2">General transcription factor 3C polypeptide 5</fullName>
    </submittedName>
</protein>
<dbReference type="GO" id="GO:0006384">
    <property type="term" value="P:transcription initiation at RNA polymerase III promoter"/>
    <property type="evidence" value="ECO:0007669"/>
    <property type="project" value="InterPro"/>
</dbReference>
<evidence type="ECO:0000259" key="1">
    <source>
        <dbReference type="Pfam" id="PF09734"/>
    </source>
</evidence>
<evidence type="ECO:0000313" key="3">
    <source>
        <dbReference type="Proteomes" id="UP000541610"/>
    </source>
</evidence>
<dbReference type="Proteomes" id="UP000541610">
    <property type="component" value="Unassembled WGS sequence"/>
</dbReference>
<gene>
    <name evidence="2" type="primary">GTF3C5_3</name>
    <name evidence="2" type="ORF">FOZ60_008384</name>
</gene>
<organism evidence="2 3">
    <name type="scientific">Perkinsus olseni</name>
    <name type="common">Perkinsus atlanticus</name>
    <dbReference type="NCBI Taxonomy" id="32597"/>
    <lineage>
        <taxon>Eukaryota</taxon>
        <taxon>Sar</taxon>
        <taxon>Alveolata</taxon>
        <taxon>Perkinsozoa</taxon>
        <taxon>Perkinsea</taxon>
        <taxon>Perkinsida</taxon>
        <taxon>Perkinsidae</taxon>
        <taxon>Perkinsus</taxon>
    </lineage>
</organism>
<dbReference type="GO" id="GO:0000127">
    <property type="term" value="C:transcription factor TFIIIC complex"/>
    <property type="evidence" value="ECO:0007669"/>
    <property type="project" value="InterPro"/>
</dbReference>
<feature type="domain" description="Transcription factor IIIC subunit 5 HTH" evidence="1">
    <location>
        <begin position="78"/>
        <end position="117"/>
    </location>
</feature>
<dbReference type="GO" id="GO:0001002">
    <property type="term" value="F:RNA polymerase III type 1 promoter sequence-specific DNA binding"/>
    <property type="evidence" value="ECO:0007669"/>
    <property type="project" value="TreeGrafter"/>
</dbReference>
<dbReference type="InterPro" id="IPR040454">
    <property type="entry name" value="TF_IIIC_Tfc1/Sfc1"/>
</dbReference>
<dbReference type="OrthoDB" id="5598268at2759"/>